<evidence type="ECO:0000313" key="2">
    <source>
        <dbReference type="Proteomes" id="UP000183107"/>
    </source>
</evidence>
<proteinExistence type="predicted"/>
<dbReference type="AlphaFoldDB" id="A0A1I4ZA78"/>
<dbReference type="Proteomes" id="UP000183107">
    <property type="component" value="Unassembled WGS sequence"/>
</dbReference>
<sequence>MSGRIADRFNEGISTKLAAKYEYSRKRSYFPEGAGIQQGLASCFFLFDSYGLLGGAVGTAGRGYDPVTSDMHVLTVIRFASPRECRVKPGGRKTPLHEILYSVSACFQNFTRV</sequence>
<organism evidence="1 2">
    <name type="scientific">Nitrosospira briensis</name>
    <dbReference type="NCBI Taxonomy" id="35799"/>
    <lineage>
        <taxon>Bacteria</taxon>
        <taxon>Pseudomonadati</taxon>
        <taxon>Pseudomonadota</taxon>
        <taxon>Betaproteobacteria</taxon>
        <taxon>Nitrosomonadales</taxon>
        <taxon>Nitrosomonadaceae</taxon>
        <taxon>Nitrosospira</taxon>
    </lineage>
</organism>
<protein>
    <submittedName>
        <fullName evidence="1">Uncharacterized protein</fullName>
    </submittedName>
</protein>
<gene>
    <name evidence="1" type="ORF">SAMN05216386_1116</name>
</gene>
<keyword evidence="2" id="KW-1185">Reference proteome</keyword>
<accession>A0A1I4ZA78</accession>
<dbReference type="RefSeq" id="WP_074795328.1">
    <property type="nucleotide sequence ID" value="NZ_FOVJ01000001.1"/>
</dbReference>
<dbReference type="EMBL" id="FOVJ01000001">
    <property type="protein sequence ID" value="SFN47194.1"/>
    <property type="molecule type" value="Genomic_DNA"/>
</dbReference>
<name>A0A1I4ZA78_9PROT</name>
<reference evidence="2" key="1">
    <citation type="submission" date="2016-10" db="EMBL/GenBank/DDBJ databases">
        <authorList>
            <person name="Varghese N."/>
        </authorList>
    </citation>
    <scope>NUCLEOTIDE SEQUENCE [LARGE SCALE GENOMIC DNA]</scope>
    <source>
        <strain evidence="2">Nsp8</strain>
    </source>
</reference>
<evidence type="ECO:0000313" key="1">
    <source>
        <dbReference type="EMBL" id="SFN47194.1"/>
    </source>
</evidence>